<feature type="transmembrane region" description="Helical" evidence="1">
    <location>
        <begin position="136"/>
        <end position="153"/>
    </location>
</feature>
<feature type="transmembrane region" description="Helical" evidence="1">
    <location>
        <begin position="222"/>
        <end position="244"/>
    </location>
</feature>
<sequence>MENSVLLNSIFQLLVAAVIFVLLVYIVKFTLDKIKSSSFIKNSRFSNPLEYFPSEALFYLEQIFYVAMILIVVLIILYQIFNWTEGLGFIIALDIIVSIYICIIRSWDSLSDKVLLFLLIPFSSITEIVFGNAYSLFNLFHILGYLYFIQFYYREFLKHTQSKGLGLSLIVTFSILLISFLFTILAEGVSPMDSMTMVTNAFTSNSFDASGKIMAGKINSLVLAWGGFILSIIGTATLSVSIIMKYVSSEFEDIKDTVKKNKGKK</sequence>
<dbReference type="Proteomes" id="UP000323439">
    <property type="component" value="Unassembled WGS sequence"/>
</dbReference>
<gene>
    <name evidence="2" type="ORF">SAMN02910315_02352</name>
</gene>
<evidence type="ECO:0000256" key="1">
    <source>
        <dbReference type="SAM" id="Phobius"/>
    </source>
</evidence>
<dbReference type="AlphaFoldDB" id="A0A1G5XLW5"/>
<feature type="transmembrane region" description="Helical" evidence="1">
    <location>
        <begin position="63"/>
        <end position="81"/>
    </location>
</feature>
<name>A0A1G5XLW5_9EURY</name>
<evidence type="ECO:0000313" key="2">
    <source>
        <dbReference type="EMBL" id="SDA71322.1"/>
    </source>
</evidence>
<evidence type="ECO:0000313" key="3">
    <source>
        <dbReference type="Proteomes" id="UP000323439"/>
    </source>
</evidence>
<keyword evidence="1" id="KW-0472">Membrane</keyword>
<protein>
    <submittedName>
        <fullName evidence="2">Uncharacterized protein</fullName>
    </submittedName>
</protein>
<reference evidence="2 3" key="1">
    <citation type="submission" date="2016-10" db="EMBL/GenBank/DDBJ databases">
        <authorList>
            <person name="Varghese N."/>
            <person name="Submissions S."/>
        </authorList>
    </citation>
    <scope>NUCLEOTIDE SEQUENCE [LARGE SCALE GENOMIC DNA]</scope>
    <source>
        <strain evidence="2 3">DSM 16643</strain>
    </source>
</reference>
<feature type="transmembrane region" description="Helical" evidence="1">
    <location>
        <begin position="87"/>
        <end position="107"/>
    </location>
</feature>
<accession>A0A1G5XLW5</accession>
<keyword evidence="3" id="KW-1185">Reference proteome</keyword>
<organism evidence="2 3">
    <name type="scientific">Methanobrevibacter millerae</name>
    <dbReference type="NCBI Taxonomy" id="230361"/>
    <lineage>
        <taxon>Archaea</taxon>
        <taxon>Methanobacteriati</taxon>
        <taxon>Methanobacteriota</taxon>
        <taxon>Methanomada group</taxon>
        <taxon>Methanobacteria</taxon>
        <taxon>Methanobacteriales</taxon>
        <taxon>Methanobacteriaceae</taxon>
        <taxon>Methanobrevibacter</taxon>
    </lineage>
</organism>
<feature type="transmembrane region" description="Helical" evidence="1">
    <location>
        <begin position="6"/>
        <end position="27"/>
    </location>
</feature>
<keyword evidence="1" id="KW-1133">Transmembrane helix</keyword>
<proteinExistence type="predicted"/>
<feature type="transmembrane region" description="Helical" evidence="1">
    <location>
        <begin position="165"/>
        <end position="186"/>
    </location>
</feature>
<keyword evidence="1" id="KW-0812">Transmembrane</keyword>
<dbReference type="EMBL" id="FMXB01000030">
    <property type="protein sequence ID" value="SDA71322.1"/>
    <property type="molecule type" value="Genomic_DNA"/>
</dbReference>